<dbReference type="InterPro" id="IPR012742">
    <property type="entry name" value="Ala_DH_archaeglobus"/>
</dbReference>
<feature type="binding site" evidence="3">
    <location>
        <position position="231"/>
    </location>
    <ligand>
        <name>NAD(+)</name>
        <dbReference type="ChEBI" id="CHEBI:57540"/>
    </ligand>
</feature>
<comment type="function">
    <text evidence="3">Catalyzes the NAD(+)-dependent oxidative deamination of L-alanine to pyruvate, and the reverse reaction, the reductive amination of pyruvate.</text>
</comment>
<evidence type="ECO:0000256" key="1">
    <source>
        <dbReference type="ARBA" id="ARBA00023002"/>
    </source>
</evidence>
<keyword evidence="6" id="KW-1185">Reference proteome</keyword>
<evidence type="ECO:0000256" key="4">
    <source>
        <dbReference type="NCBIfam" id="TIGR02371"/>
    </source>
</evidence>
<organism evidence="5 6">
    <name type="scientific">Methanonatronarchaeum thermophilum</name>
    <dbReference type="NCBI Taxonomy" id="1927129"/>
    <lineage>
        <taxon>Archaea</taxon>
        <taxon>Methanobacteriati</taxon>
        <taxon>Methanobacteriota</taxon>
        <taxon>Methanonatronarchaeia</taxon>
        <taxon>Methanonatronarchaeales</taxon>
        <taxon>Methanonatronarchaeaceae</taxon>
        <taxon>Methanonatronarchaeum</taxon>
    </lineage>
</organism>
<proteinExistence type="inferred from homology"/>
<feature type="binding site" evidence="3">
    <location>
        <position position="298"/>
    </location>
    <ligand>
        <name>NAD(+)</name>
        <dbReference type="ChEBI" id="CHEBI:57540"/>
    </ligand>
</feature>
<keyword evidence="1 3" id="KW-0560">Oxidoreductase</keyword>
<dbReference type="GO" id="GO:0006522">
    <property type="term" value="P:alanine metabolic process"/>
    <property type="evidence" value="ECO:0007669"/>
    <property type="project" value="UniProtKB-UniRule"/>
</dbReference>
<feature type="binding site" evidence="3">
    <location>
        <begin position="163"/>
        <end position="165"/>
    </location>
    <ligand>
        <name>NAD(+)</name>
        <dbReference type="ChEBI" id="CHEBI:57540"/>
    </ligand>
</feature>
<evidence type="ECO:0000256" key="2">
    <source>
        <dbReference type="ARBA" id="ARBA00023027"/>
    </source>
</evidence>
<dbReference type="Gene3D" id="3.40.50.720">
    <property type="entry name" value="NAD(P)-binding Rossmann-like Domain"/>
    <property type="match status" value="1"/>
</dbReference>
<evidence type="ECO:0000313" key="5">
    <source>
        <dbReference type="EMBL" id="OUJ18241.1"/>
    </source>
</evidence>
<gene>
    <name evidence="3" type="primary">ala</name>
    <name evidence="5" type="ORF">AMET1_1147</name>
</gene>
<feature type="binding site" evidence="3">
    <location>
        <begin position="141"/>
        <end position="142"/>
    </location>
    <ligand>
        <name>NAD(+)</name>
        <dbReference type="ChEBI" id="CHEBI:57540"/>
    </ligand>
</feature>
<feature type="binding site" evidence="3">
    <location>
        <position position="114"/>
    </location>
    <ligand>
        <name>NAD(+)</name>
        <dbReference type="ChEBI" id="CHEBI:57540"/>
    </ligand>
</feature>
<keyword evidence="3" id="KW-0547">Nucleotide-binding</keyword>
<feature type="active site" description="Proton donor/acceptor" evidence="3">
    <location>
        <position position="73"/>
    </location>
</feature>
<feature type="binding site" evidence="3">
    <location>
        <begin position="225"/>
        <end position="227"/>
    </location>
    <ligand>
        <name>NAD(+)</name>
        <dbReference type="ChEBI" id="CHEBI:57540"/>
    </ligand>
</feature>
<dbReference type="InterPro" id="IPR036291">
    <property type="entry name" value="NAD(P)-bd_dom_sf"/>
</dbReference>
<dbReference type="HAMAP" id="MF_00935">
    <property type="entry name" value="AlaDH_arch"/>
    <property type="match status" value="1"/>
</dbReference>
<comment type="caution">
    <text evidence="5">The sequence shown here is derived from an EMBL/GenBank/DDBJ whole genome shotgun (WGS) entry which is preliminary data.</text>
</comment>
<dbReference type="GO" id="GO:0005737">
    <property type="term" value="C:cytoplasm"/>
    <property type="evidence" value="ECO:0007669"/>
    <property type="project" value="TreeGrafter"/>
</dbReference>
<comment type="catalytic activity">
    <reaction evidence="3">
        <text>L-alanine + NAD(+) + H2O = pyruvate + NH4(+) + NADH + H(+)</text>
        <dbReference type="Rhea" id="RHEA:18405"/>
        <dbReference type="ChEBI" id="CHEBI:15361"/>
        <dbReference type="ChEBI" id="CHEBI:15377"/>
        <dbReference type="ChEBI" id="CHEBI:15378"/>
        <dbReference type="ChEBI" id="CHEBI:28938"/>
        <dbReference type="ChEBI" id="CHEBI:57540"/>
        <dbReference type="ChEBI" id="CHEBI:57945"/>
        <dbReference type="ChEBI" id="CHEBI:57972"/>
        <dbReference type="EC" id="1.4.1.1"/>
    </reaction>
</comment>
<dbReference type="NCBIfam" id="TIGR02371">
    <property type="entry name" value="ala_DH_arch"/>
    <property type="match status" value="1"/>
</dbReference>
<dbReference type="FunFam" id="3.30.1780.10:FF:000002">
    <property type="entry name" value="Ornithine cyclodeaminase"/>
    <property type="match status" value="1"/>
</dbReference>
<dbReference type="AlphaFoldDB" id="A0A1Y3G9X7"/>
<keyword evidence="2 3" id="KW-0520">NAD</keyword>
<reference evidence="5 6" key="1">
    <citation type="submission" date="2016-12" db="EMBL/GenBank/DDBJ databases">
        <title>Discovery of methanogenic haloarchaea.</title>
        <authorList>
            <person name="Sorokin D.Y."/>
            <person name="Makarova K.S."/>
            <person name="Abbas B."/>
            <person name="Ferrer M."/>
            <person name="Golyshin P.N."/>
        </authorList>
    </citation>
    <scope>NUCLEOTIDE SEQUENCE [LARGE SCALE GENOMIC DNA]</scope>
    <source>
        <strain evidence="5">AMET1</strain>
    </source>
</reference>
<dbReference type="PANTHER" id="PTHR13812">
    <property type="entry name" value="KETIMINE REDUCTASE MU-CRYSTALLIN"/>
    <property type="match status" value="1"/>
</dbReference>
<dbReference type="InterPro" id="IPR028609">
    <property type="entry name" value="AlaDH_arch-typ"/>
</dbReference>
<comment type="similarity">
    <text evidence="3">Belongs to the ornithine cyclodeaminase/mu-crystallin family. Archaeal alanine dehydrogenase subfamily.</text>
</comment>
<dbReference type="Gene3D" id="3.30.1780.10">
    <property type="entry name" value="ornithine cyclodeaminase, domain 1"/>
    <property type="match status" value="1"/>
</dbReference>
<dbReference type="PIRSF" id="PIRSF001439">
    <property type="entry name" value="CryM"/>
    <property type="match status" value="1"/>
</dbReference>
<dbReference type="FunFam" id="3.40.50.720:FF:000311">
    <property type="entry name" value="Ornithine cyclodeaminase"/>
    <property type="match status" value="1"/>
</dbReference>
<dbReference type="Pfam" id="PF02423">
    <property type="entry name" value="OCD_Mu_crystall"/>
    <property type="match status" value="1"/>
</dbReference>
<accession>A0A1Y3G9X7</accession>
<dbReference type="InterPro" id="IPR023401">
    <property type="entry name" value="ODC_N"/>
</dbReference>
<dbReference type="RefSeq" id="WP_086637530.1">
    <property type="nucleotide sequence ID" value="NZ_MRZU01000004.1"/>
</dbReference>
<sequence length="328" mass="36276">MTSKLETLKISRNDVKNIIDIKDIIDAVESAFKQFGDKKVQMPPKAYLYFNQYNGDYRTMPGYLEDEDIAGCKLVNSHPENKEHPTVMAVLILVDTETGYPYCIMDATELTAYRTGAAGGVAAKYLSRENSETIGLVGAGVQAITQLKAVNTVRNLKNVKIYDIKPKAIENLKKQIQNLNLNIKTCKTAKEAVTNTDIVITTTPVKQPIVKAEWISPGTHINAIGADAEGKQELETKLLKQSKVVVDDYKPAVHGGEVNVPITNNEYNKKEIHSDIGKIVNKTNPGRTNKEEITIFDSTGLAVQDIASGWKIYQKAKQKNIGQTIKLI</sequence>
<dbReference type="PANTHER" id="PTHR13812:SF19">
    <property type="entry name" value="KETIMINE REDUCTASE MU-CRYSTALLIN"/>
    <property type="match status" value="1"/>
</dbReference>
<dbReference type="SUPFAM" id="SSF51735">
    <property type="entry name" value="NAD(P)-binding Rossmann-fold domains"/>
    <property type="match status" value="1"/>
</dbReference>
<dbReference type="GO" id="GO:0051287">
    <property type="term" value="F:NAD binding"/>
    <property type="evidence" value="ECO:0007669"/>
    <property type="project" value="UniProtKB-UniRule"/>
</dbReference>
<dbReference type="GO" id="GO:0000286">
    <property type="term" value="F:alanine dehydrogenase activity"/>
    <property type="evidence" value="ECO:0007669"/>
    <property type="project" value="UniProtKB-UniRule"/>
</dbReference>
<evidence type="ECO:0000313" key="6">
    <source>
        <dbReference type="Proteomes" id="UP000195137"/>
    </source>
</evidence>
<dbReference type="EC" id="1.4.1.1" evidence="3 4"/>
<protein>
    <recommendedName>
        <fullName evidence="3 4">Alanine dehydrogenase</fullName>
        <shortName evidence="3">AlaDH</shortName>
        <ecNumber evidence="3 4">1.4.1.1</ecNumber>
    </recommendedName>
</protein>
<dbReference type="Proteomes" id="UP000195137">
    <property type="component" value="Unassembled WGS sequence"/>
</dbReference>
<dbReference type="EMBL" id="MRZU01000004">
    <property type="protein sequence ID" value="OUJ18241.1"/>
    <property type="molecule type" value="Genomic_DNA"/>
</dbReference>
<dbReference type="OrthoDB" id="21421at2157"/>
<dbReference type="InterPro" id="IPR003462">
    <property type="entry name" value="ODC_Mu_crystall"/>
</dbReference>
<name>A0A1Y3G9X7_9EURY</name>
<evidence type="ECO:0000256" key="3">
    <source>
        <dbReference type="HAMAP-Rule" id="MF_00935"/>
    </source>
</evidence>